<evidence type="ECO:0000313" key="15">
    <source>
        <dbReference type="EMBL" id="GHP04332.1"/>
    </source>
</evidence>
<evidence type="ECO:0000256" key="12">
    <source>
        <dbReference type="RuleBase" id="RU365012"/>
    </source>
</evidence>
<dbReference type="Gene3D" id="3.30.1640.10">
    <property type="entry name" value="mini-chromosome maintenance (MCM) complex, chain A, domain 1"/>
    <property type="match status" value="1"/>
</dbReference>
<keyword evidence="9 12" id="KW-0131">Cell cycle</keyword>
<keyword evidence="4 12" id="KW-0378">Hydrolase</keyword>
<dbReference type="GO" id="GO:0005634">
    <property type="term" value="C:nucleus"/>
    <property type="evidence" value="ECO:0007669"/>
    <property type="project" value="UniProtKB-SubCell"/>
</dbReference>
<dbReference type="SMART" id="SM00382">
    <property type="entry name" value="AAA"/>
    <property type="match status" value="1"/>
</dbReference>
<proteinExistence type="inferred from homology"/>
<dbReference type="SUPFAM" id="SSF52540">
    <property type="entry name" value="P-loop containing nucleoside triphosphate hydrolases"/>
    <property type="match status" value="1"/>
</dbReference>
<dbReference type="InterPro" id="IPR012340">
    <property type="entry name" value="NA-bd_OB-fold"/>
</dbReference>
<dbReference type="GO" id="GO:0017116">
    <property type="term" value="F:single-stranded DNA helicase activity"/>
    <property type="evidence" value="ECO:0007669"/>
    <property type="project" value="TreeGrafter"/>
</dbReference>
<dbReference type="EMBL" id="BNJQ01000007">
    <property type="protein sequence ID" value="GHP04332.1"/>
    <property type="molecule type" value="Genomic_DNA"/>
</dbReference>
<dbReference type="AlphaFoldDB" id="A0A830HCF1"/>
<keyword evidence="2 12" id="KW-0235">DNA replication</keyword>
<evidence type="ECO:0000256" key="9">
    <source>
        <dbReference type="ARBA" id="ARBA00023306"/>
    </source>
</evidence>
<dbReference type="PROSITE" id="PS00847">
    <property type="entry name" value="MCM_1"/>
    <property type="match status" value="1"/>
</dbReference>
<keyword evidence="3 11" id="KW-0547">Nucleotide-binding</keyword>
<dbReference type="GO" id="GO:0006271">
    <property type="term" value="P:DNA strand elongation involved in DNA replication"/>
    <property type="evidence" value="ECO:0007669"/>
    <property type="project" value="TreeGrafter"/>
</dbReference>
<dbReference type="FunFam" id="3.40.50.300:FF:000826">
    <property type="entry name" value="Replicative DNA helicase Mcm"/>
    <property type="match status" value="1"/>
</dbReference>
<comment type="subcellular location">
    <subcellularLocation>
        <location evidence="1 12">Nucleus</location>
    </subcellularLocation>
</comment>
<dbReference type="PANTHER" id="PTHR11630:SF26">
    <property type="entry name" value="DNA REPLICATION LICENSING FACTOR MCM7"/>
    <property type="match status" value="1"/>
</dbReference>
<keyword evidence="8 12" id="KW-0539">Nucleus</keyword>
<sequence length="798" mass="85885">MASASMGSMLSGKYSEALSSARLFLSSFSSTNGGDLKYLSNLQDIANRKRSSLIIDMNDLYAYDPELCESVKGNTKRYMNVFAEAADAAMPPATDTSIPDDVIDTLTRQRREAQREQEGDTPAADDDLQQLPAVLTRRFEVLFTNAVKPEDLKPTATTTDKDKLSEAAVLPLRALTADRIGSLVCVRGIITKVTDVKPQLQVATYTCDECGFEIYQEITGGQYMPITECPATVCRTRKVNGSLFHQPRGSKFVKYQEVKLQELSGDVPIGHTPRSLTIHVRGTLTRTASAGDSVAITGIFLPVPFTGYKAMRAGLIADTYLEAMNICKEKQSFDESRGSAEGGSADGSAEAAEAAAADGNQEGAIVPVEGAAGGAAFVMDAEEIAARHIANSPDAYDRLARSIAPEIYGFVDVKKALLLLLVGAPTRQLTDGLRIRGDVHICLMGDPGVAKSQLLKQVCQVAPRSVYTTGRGSSGVGLTAAVTRDAVTNELVLEGGALVLADNGVCCIDEFDKMDESDRTAIHEVMEQQTVSIAKAGITTTLNARTSVLSAANPKYGRYDLRATPSENIDMPAALLSRFDLLFLILDRSDRDRDERLAHHVLHVHAHGAAPDPDAEVTAAGLTPEQLRSYISVARRRDPLVPTGLADYVAAAYAELRKEEAATDRPHSYTTARTLLAVLRLGSALARLRLADEVAQADVDEALRLMRVSKASLYAEAEDAGDARRRRADPVSAAFALIREEAIRTDASVVTHERCAELATGAGISAEDLEECLNEYAELNVWVLNDNRDVVLVGGADE</sequence>
<protein>
    <recommendedName>
        <fullName evidence="12">DNA replication licensing factor MCM7</fullName>
        <ecNumber evidence="12">3.6.4.12</ecNumber>
    </recommendedName>
</protein>
<evidence type="ECO:0000256" key="8">
    <source>
        <dbReference type="ARBA" id="ARBA00023242"/>
    </source>
</evidence>
<dbReference type="GO" id="GO:0003697">
    <property type="term" value="F:single-stranded DNA binding"/>
    <property type="evidence" value="ECO:0007669"/>
    <property type="project" value="TreeGrafter"/>
</dbReference>
<dbReference type="InterPro" id="IPR018525">
    <property type="entry name" value="MCM_CS"/>
</dbReference>
<gene>
    <name evidence="12" type="primary">MCM7</name>
    <name evidence="15" type="ORF">PPROV_000308600</name>
</gene>
<evidence type="ECO:0000256" key="10">
    <source>
        <dbReference type="ARBA" id="ARBA00047995"/>
    </source>
</evidence>
<keyword evidence="5 12" id="KW-0347">Helicase</keyword>
<dbReference type="GO" id="GO:0005524">
    <property type="term" value="F:ATP binding"/>
    <property type="evidence" value="ECO:0007669"/>
    <property type="project" value="UniProtKB-KW"/>
</dbReference>
<name>A0A830HCF1_9CHLO</name>
<feature type="region of interest" description="Disordered" evidence="13">
    <location>
        <begin position="332"/>
        <end position="356"/>
    </location>
</feature>
<dbReference type="InterPro" id="IPR008050">
    <property type="entry name" value="MCM7"/>
</dbReference>
<dbReference type="SUPFAM" id="SSF50249">
    <property type="entry name" value="Nucleic acid-binding proteins"/>
    <property type="match status" value="1"/>
</dbReference>
<dbReference type="InterPro" id="IPR031327">
    <property type="entry name" value="MCM"/>
</dbReference>
<organism evidence="15 16">
    <name type="scientific">Pycnococcus provasolii</name>
    <dbReference type="NCBI Taxonomy" id="41880"/>
    <lineage>
        <taxon>Eukaryota</taxon>
        <taxon>Viridiplantae</taxon>
        <taxon>Chlorophyta</taxon>
        <taxon>Pseudoscourfieldiophyceae</taxon>
        <taxon>Pseudoscourfieldiales</taxon>
        <taxon>Pycnococcaceae</taxon>
        <taxon>Pycnococcus</taxon>
    </lineage>
</organism>
<evidence type="ECO:0000256" key="11">
    <source>
        <dbReference type="RuleBase" id="RU004070"/>
    </source>
</evidence>
<reference evidence="15" key="1">
    <citation type="submission" date="2020-10" db="EMBL/GenBank/DDBJ databases">
        <title>Unveiling of a novel bifunctional photoreceptor, Dualchrome1, isolated from a cosmopolitan green alga.</title>
        <authorList>
            <person name="Suzuki S."/>
            <person name="Kawachi M."/>
        </authorList>
    </citation>
    <scope>NUCLEOTIDE SEQUENCE</scope>
    <source>
        <strain evidence="15">NIES 2893</strain>
    </source>
</reference>
<dbReference type="InterPro" id="IPR001208">
    <property type="entry name" value="MCM_dom"/>
</dbReference>
<evidence type="ECO:0000256" key="5">
    <source>
        <dbReference type="ARBA" id="ARBA00022806"/>
    </source>
</evidence>
<dbReference type="EC" id="3.6.4.12" evidence="12"/>
<dbReference type="InterPro" id="IPR033762">
    <property type="entry name" value="MCM_OB"/>
</dbReference>
<keyword evidence="16" id="KW-1185">Reference proteome</keyword>
<dbReference type="InterPro" id="IPR027925">
    <property type="entry name" value="MCM_N"/>
</dbReference>
<comment type="catalytic activity">
    <reaction evidence="10 12">
        <text>ATP + H2O = ADP + phosphate + H(+)</text>
        <dbReference type="Rhea" id="RHEA:13065"/>
        <dbReference type="ChEBI" id="CHEBI:15377"/>
        <dbReference type="ChEBI" id="CHEBI:15378"/>
        <dbReference type="ChEBI" id="CHEBI:30616"/>
        <dbReference type="ChEBI" id="CHEBI:43474"/>
        <dbReference type="ChEBI" id="CHEBI:456216"/>
        <dbReference type="EC" id="3.6.4.12"/>
    </reaction>
</comment>
<dbReference type="PRINTS" id="PR01663">
    <property type="entry name" value="MCMPROTEIN7"/>
</dbReference>
<feature type="domain" description="MCM C-terminal AAA(+) ATPase" evidence="14">
    <location>
        <begin position="395"/>
        <end position="601"/>
    </location>
</feature>
<evidence type="ECO:0000256" key="2">
    <source>
        <dbReference type="ARBA" id="ARBA00022705"/>
    </source>
</evidence>
<keyword evidence="7 11" id="KW-0238">DNA-binding</keyword>
<dbReference type="GO" id="GO:0006270">
    <property type="term" value="P:DNA replication initiation"/>
    <property type="evidence" value="ECO:0007669"/>
    <property type="project" value="InterPro"/>
</dbReference>
<evidence type="ECO:0000256" key="13">
    <source>
        <dbReference type="SAM" id="MobiDB-lite"/>
    </source>
</evidence>
<dbReference type="Gene3D" id="2.40.50.140">
    <property type="entry name" value="Nucleic acid-binding proteins"/>
    <property type="match status" value="1"/>
</dbReference>
<evidence type="ECO:0000256" key="4">
    <source>
        <dbReference type="ARBA" id="ARBA00022801"/>
    </source>
</evidence>
<evidence type="ECO:0000256" key="1">
    <source>
        <dbReference type="ARBA" id="ARBA00004123"/>
    </source>
</evidence>
<evidence type="ECO:0000259" key="14">
    <source>
        <dbReference type="PROSITE" id="PS50051"/>
    </source>
</evidence>
<dbReference type="PANTHER" id="PTHR11630">
    <property type="entry name" value="DNA REPLICATION LICENSING FACTOR MCM FAMILY MEMBER"/>
    <property type="match status" value="1"/>
</dbReference>
<evidence type="ECO:0000256" key="3">
    <source>
        <dbReference type="ARBA" id="ARBA00022741"/>
    </source>
</evidence>
<dbReference type="Pfam" id="PF14551">
    <property type="entry name" value="MCM_N"/>
    <property type="match status" value="1"/>
</dbReference>
<comment type="similarity">
    <text evidence="11">Belongs to the MCM family.</text>
</comment>
<dbReference type="Pfam" id="PF00493">
    <property type="entry name" value="MCM"/>
    <property type="match status" value="1"/>
</dbReference>
<dbReference type="GO" id="GO:0000727">
    <property type="term" value="P:double-strand break repair via break-induced replication"/>
    <property type="evidence" value="ECO:0007669"/>
    <property type="project" value="TreeGrafter"/>
</dbReference>
<dbReference type="GO" id="GO:0042555">
    <property type="term" value="C:MCM complex"/>
    <property type="evidence" value="ECO:0007669"/>
    <property type="project" value="InterPro"/>
</dbReference>
<dbReference type="Proteomes" id="UP000660262">
    <property type="component" value="Unassembled WGS sequence"/>
</dbReference>
<dbReference type="SMART" id="SM00350">
    <property type="entry name" value="MCM"/>
    <property type="match status" value="1"/>
</dbReference>
<dbReference type="Pfam" id="PF17207">
    <property type="entry name" value="MCM_OB"/>
    <property type="match status" value="1"/>
</dbReference>
<dbReference type="Gene3D" id="3.40.50.300">
    <property type="entry name" value="P-loop containing nucleotide triphosphate hydrolases"/>
    <property type="match status" value="1"/>
</dbReference>
<accession>A0A830HCF1</accession>
<dbReference type="InterPro" id="IPR027417">
    <property type="entry name" value="P-loop_NTPase"/>
</dbReference>
<dbReference type="OrthoDB" id="3207464at2759"/>
<keyword evidence="6 11" id="KW-0067">ATP-binding</keyword>
<dbReference type="InterPro" id="IPR003593">
    <property type="entry name" value="AAA+_ATPase"/>
</dbReference>
<evidence type="ECO:0000313" key="16">
    <source>
        <dbReference type="Proteomes" id="UP000660262"/>
    </source>
</evidence>
<dbReference type="FunFam" id="2.20.28.10:FF:000004">
    <property type="entry name" value="DNA replication licensing factor MCM7"/>
    <property type="match status" value="1"/>
</dbReference>
<dbReference type="InterPro" id="IPR041562">
    <property type="entry name" value="MCM_lid"/>
</dbReference>
<dbReference type="GO" id="GO:0016787">
    <property type="term" value="F:hydrolase activity"/>
    <property type="evidence" value="ECO:0007669"/>
    <property type="project" value="UniProtKB-KW"/>
</dbReference>
<evidence type="ECO:0000256" key="6">
    <source>
        <dbReference type="ARBA" id="ARBA00022840"/>
    </source>
</evidence>
<dbReference type="Gene3D" id="2.20.28.10">
    <property type="match status" value="1"/>
</dbReference>
<dbReference type="Pfam" id="PF17855">
    <property type="entry name" value="MCM_lid"/>
    <property type="match status" value="1"/>
</dbReference>
<comment type="function">
    <text evidence="12">Acts as component of the MCM2-7 complex (MCM complex) which is the replicative helicase essential for 'once per cell cycle' DNA replication initiation and elongation in eukaryotic cells. The active ATPase sites in the MCM2-7 ring are formed through the interaction surfaces of two neighboring subunits such that a critical structure of a conserved arginine finger motif is provided in trans relative to the ATP-binding site of the Walker A box of the adjacent subunit. The six ATPase active sites, however, are likely to contribute differentially to the complex helicase activity.</text>
</comment>
<feature type="compositionally biased region" description="Low complexity" evidence="13">
    <location>
        <begin position="346"/>
        <end position="356"/>
    </location>
</feature>
<comment type="caution">
    <text evidence="15">The sequence shown here is derived from an EMBL/GenBank/DDBJ whole genome shotgun (WGS) entry which is preliminary data.</text>
</comment>
<dbReference type="PROSITE" id="PS50051">
    <property type="entry name" value="MCM_2"/>
    <property type="match status" value="1"/>
</dbReference>
<evidence type="ECO:0000256" key="7">
    <source>
        <dbReference type="ARBA" id="ARBA00023125"/>
    </source>
</evidence>
<dbReference type="PRINTS" id="PR01657">
    <property type="entry name" value="MCMFAMILY"/>
</dbReference>